<dbReference type="SUPFAM" id="SSF51905">
    <property type="entry name" value="FAD/NAD(P)-binding domain"/>
    <property type="match status" value="1"/>
</dbReference>
<dbReference type="GO" id="GO:0050660">
    <property type="term" value="F:flavin adenine dinucleotide binding"/>
    <property type="evidence" value="ECO:0007669"/>
    <property type="project" value="TreeGrafter"/>
</dbReference>
<dbReference type="RefSeq" id="WP_226608933.1">
    <property type="nucleotide sequence ID" value="NZ_JAJAQI010000020.1"/>
</dbReference>
<organism evidence="3 4">
    <name type="scientific">Roseicella aerolata</name>
    <dbReference type="NCBI Taxonomy" id="2883479"/>
    <lineage>
        <taxon>Bacteria</taxon>
        <taxon>Pseudomonadati</taxon>
        <taxon>Pseudomonadota</taxon>
        <taxon>Alphaproteobacteria</taxon>
        <taxon>Acetobacterales</taxon>
        <taxon>Roseomonadaceae</taxon>
        <taxon>Roseicella</taxon>
    </lineage>
</organism>
<feature type="domain" description="FAD/NAD(P)-binding" evidence="2">
    <location>
        <begin position="42"/>
        <end position="360"/>
    </location>
</feature>
<dbReference type="PANTHER" id="PTHR43539:SF91">
    <property type="entry name" value="FAD-DEPENDENT URATE HYDROXYLASE"/>
    <property type="match status" value="1"/>
</dbReference>
<dbReference type="GO" id="GO:0004497">
    <property type="term" value="F:monooxygenase activity"/>
    <property type="evidence" value="ECO:0007669"/>
    <property type="project" value="TreeGrafter"/>
</dbReference>
<evidence type="ECO:0000259" key="2">
    <source>
        <dbReference type="Pfam" id="PF07992"/>
    </source>
</evidence>
<keyword evidence="4" id="KW-1185">Reference proteome</keyword>
<dbReference type="InterPro" id="IPR036188">
    <property type="entry name" value="FAD/NAD-bd_sf"/>
</dbReference>
<dbReference type="AlphaFoldDB" id="A0A9X1IEY7"/>
<dbReference type="Proteomes" id="UP001139311">
    <property type="component" value="Unassembled WGS sequence"/>
</dbReference>
<accession>A0A9X1IEY7</accession>
<evidence type="ECO:0000256" key="1">
    <source>
        <dbReference type="ARBA" id="ARBA00023002"/>
    </source>
</evidence>
<name>A0A9X1IEY7_9PROT</name>
<protein>
    <submittedName>
        <fullName evidence="3">NAD(P)/FAD-dependent oxidoreductase</fullName>
    </submittedName>
</protein>
<dbReference type="InterPro" id="IPR023753">
    <property type="entry name" value="FAD/NAD-binding_dom"/>
</dbReference>
<dbReference type="Pfam" id="PF07992">
    <property type="entry name" value="Pyr_redox_2"/>
    <property type="match status" value="1"/>
</dbReference>
<evidence type="ECO:0000313" key="4">
    <source>
        <dbReference type="Proteomes" id="UP001139311"/>
    </source>
</evidence>
<dbReference type="InterPro" id="IPR050982">
    <property type="entry name" value="Auxin_biosynth/cation_transpt"/>
</dbReference>
<sequence length="482" mass="51548">MDGLDSLAVHERRVARDLALLGLPPANWPATVAGPDGEPALDVLVVGAGMYGVVAAGALLLKGVRNIQVVDRAPEGLEGPWITYARMETLRSPKHLPGIPLGIPGLTFRAWYEARFGMAAWEGLYKIPNADWQDYILWVRRMLDVPVRNGVSVLRLSPGAGMVAATLATPEGERVLHARRVVLATGRAGTGGAAIPPGIDPSLFPALAAHSAEAIDFTRLRGRRVAVLGAGASAWDNAATALEQGAAGVEIYARRPFLPQINKGRGSAHPGFFEGWAGLPPEEKWRLLVYMADLQSPPPHETVLRTLRHDGFRIHFSTPITGARREGRAVALTMPEGGRASADFLILGTGFVVDAARIPELAGLAGQIASWGDRHAPPPEARRPELARFPWLGEGFELEAREPGACPGLSRIHLFSHAAMASLGAIASDIPGASIGAERLAQRIAAHLFREDIAVMRGRLEAFAEPELESTPFFVPAAFQRG</sequence>
<comment type="caution">
    <text evidence="3">The sequence shown here is derived from an EMBL/GenBank/DDBJ whole genome shotgun (WGS) entry which is preliminary data.</text>
</comment>
<reference evidence="3" key="1">
    <citation type="submission" date="2021-10" db="EMBL/GenBank/DDBJ databases">
        <title>Roseicella aerolatum sp. nov., isolated from aerosols of e-waste dismantling site.</title>
        <authorList>
            <person name="Qin T."/>
        </authorList>
    </citation>
    <scope>NUCLEOTIDE SEQUENCE</scope>
    <source>
        <strain evidence="3">GB24</strain>
    </source>
</reference>
<evidence type="ECO:0000313" key="3">
    <source>
        <dbReference type="EMBL" id="MCB4822884.1"/>
    </source>
</evidence>
<dbReference type="PANTHER" id="PTHR43539">
    <property type="entry name" value="FLAVIN-BINDING MONOOXYGENASE-LIKE PROTEIN (AFU_ORTHOLOGUE AFUA_4G09220)"/>
    <property type="match status" value="1"/>
</dbReference>
<dbReference type="EMBL" id="JAJAQI010000020">
    <property type="protein sequence ID" value="MCB4822884.1"/>
    <property type="molecule type" value="Genomic_DNA"/>
</dbReference>
<dbReference type="Gene3D" id="3.50.50.60">
    <property type="entry name" value="FAD/NAD(P)-binding domain"/>
    <property type="match status" value="1"/>
</dbReference>
<proteinExistence type="predicted"/>
<keyword evidence="1" id="KW-0560">Oxidoreductase</keyword>
<gene>
    <name evidence="3" type="ORF">LHA35_14185</name>
</gene>